<dbReference type="GO" id="GO:0032182">
    <property type="term" value="F:ubiquitin-like protein binding"/>
    <property type="evidence" value="ECO:0007669"/>
    <property type="project" value="TreeGrafter"/>
</dbReference>
<dbReference type="GO" id="GO:0045116">
    <property type="term" value="P:protein neddylation"/>
    <property type="evidence" value="ECO:0007669"/>
    <property type="project" value="TreeGrafter"/>
</dbReference>
<dbReference type="GO" id="GO:0005886">
    <property type="term" value="C:plasma membrane"/>
    <property type="evidence" value="ECO:0007669"/>
    <property type="project" value="UniProtKB-ARBA"/>
</dbReference>
<keyword evidence="1" id="KW-0833">Ubl conjugation pathway</keyword>
<feature type="domain" description="DCUN1" evidence="3">
    <location>
        <begin position="51"/>
        <end position="237"/>
    </location>
</feature>
<dbReference type="AlphaFoldDB" id="A0A0L0T1F8"/>
<proteinExistence type="predicted"/>
<dbReference type="Gene3D" id="1.10.238.10">
    <property type="entry name" value="EF-hand"/>
    <property type="match status" value="1"/>
</dbReference>
<organism evidence="4 5">
    <name type="scientific">Allomyces macrogynus (strain ATCC 38327)</name>
    <name type="common">Allomyces javanicus var. macrogynus</name>
    <dbReference type="NCBI Taxonomy" id="578462"/>
    <lineage>
        <taxon>Eukaryota</taxon>
        <taxon>Fungi</taxon>
        <taxon>Fungi incertae sedis</taxon>
        <taxon>Blastocladiomycota</taxon>
        <taxon>Blastocladiomycetes</taxon>
        <taxon>Blastocladiales</taxon>
        <taxon>Blastocladiaceae</taxon>
        <taxon>Allomyces</taxon>
    </lineage>
</organism>
<gene>
    <name evidence="4" type="ORF">AMAG_13096</name>
</gene>
<comment type="function">
    <text evidence="2">Neddylation of cullins play an essential role in the regulation of SCF-type complexes activity.</text>
</comment>
<evidence type="ECO:0000256" key="1">
    <source>
        <dbReference type="ARBA" id="ARBA00022786"/>
    </source>
</evidence>
<dbReference type="InterPro" id="IPR005176">
    <property type="entry name" value="PONY_dom"/>
</dbReference>
<keyword evidence="5" id="KW-1185">Reference proteome</keyword>
<reference evidence="5" key="2">
    <citation type="submission" date="2009-11" db="EMBL/GenBank/DDBJ databases">
        <title>The Genome Sequence of Allomyces macrogynus strain ATCC 38327.</title>
        <authorList>
            <consortium name="The Broad Institute Genome Sequencing Platform"/>
            <person name="Russ C."/>
            <person name="Cuomo C."/>
            <person name="Shea T."/>
            <person name="Young S.K."/>
            <person name="Zeng Q."/>
            <person name="Koehrsen M."/>
            <person name="Haas B."/>
            <person name="Borodovsky M."/>
            <person name="Guigo R."/>
            <person name="Alvarado L."/>
            <person name="Berlin A."/>
            <person name="Borenstein D."/>
            <person name="Chen Z."/>
            <person name="Engels R."/>
            <person name="Freedman E."/>
            <person name="Gellesch M."/>
            <person name="Goldberg J."/>
            <person name="Griggs A."/>
            <person name="Gujja S."/>
            <person name="Heiman D."/>
            <person name="Hepburn T."/>
            <person name="Howarth C."/>
            <person name="Jen D."/>
            <person name="Larson L."/>
            <person name="Lewis B."/>
            <person name="Mehta T."/>
            <person name="Park D."/>
            <person name="Pearson M."/>
            <person name="Roberts A."/>
            <person name="Saif S."/>
            <person name="Shenoy N."/>
            <person name="Sisk P."/>
            <person name="Stolte C."/>
            <person name="Sykes S."/>
            <person name="Walk T."/>
            <person name="White J."/>
            <person name="Yandava C."/>
            <person name="Burger G."/>
            <person name="Gray M.W."/>
            <person name="Holland P.W.H."/>
            <person name="King N."/>
            <person name="Lang F.B.F."/>
            <person name="Roger A.J."/>
            <person name="Ruiz-Trillo I."/>
            <person name="Lander E."/>
            <person name="Nusbaum C."/>
        </authorList>
    </citation>
    <scope>NUCLEOTIDE SEQUENCE [LARGE SCALE GENOMIC DNA]</scope>
    <source>
        <strain evidence="5">ATCC 38327</strain>
    </source>
</reference>
<dbReference type="CDD" id="cd14351">
    <property type="entry name" value="UBA_Ubx1_like"/>
    <property type="match status" value="1"/>
</dbReference>
<evidence type="ECO:0000313" key="5">
    <source>
        <dbReference type="Proteomes" id="UP000054350"/>
    </source>
</evidence>
<dbReference type="OrthoDB" id="286637at2759"/>
<dbReference type="OMA" id="LWCKFLQ"/>
<dbReference type="GO" id="GO:0031624">
    <property type="term" value="F:ubiquitin conjugating enzyme binding"/>
    <property type="evidence" value="ECO:0007669"/>
    <property type="project" value="TreeGrafter"/>
</dbReference>
<dbReference type="GO" id="GO:0097602">
    <property type="term" value="F:cullin family protein binding"/>
    <property type="evidence" value="ECO:0007669"/>
    <property type="project" value="TreeGrafter"/>
</dbReference>
<dbReference type="Pfam" id="PF03556">
    <property type="entry name" value="Cullin_binding"/>
    <property type="match status" value="1"/>
</dbReference>
<dbReference type="Gene3D" id="1.10.8.10">
    <property type="entry name" value="DNA helicase RuvA subunit, C-terminal domain"/>
    <property type="match status" value="1"/>
</dbReference>
<dbReference type="InterPro" id="IPR042460">
    <property type="entry name" value="DCN1-like_PONY"/>
</dbReference>
<protein>
    <recommendedName>
        <fullName evidence="2">Defective in cullin neddylation protein</fullName>
    </recommendedName>
</protein>
<evidence type="ECO:0000256" key="2">
    <source>
        <dbReference type="RuleBase" id="RU410713"/>
    </source>
</evidence>
<dbReference type="Gene3D" id="1.10.238.200">
    <property type="entry name" value="Cullin, PONY binding domain"/>
    <property type="match status" value="1"/>
</dbReference>
<dbReference type="PANTHER" id="PTHR12281:SF31">
    <property type="entry name" value="DCN1-LIKE PROTEIN 3"/>
    <property type="match status" value="1"/>
</dbReference>
<dbReference type="STRING" id="578462.A0A0L0T1F8"/>
<dbReference type="EMBL" id="GG745356">
    <property type="protein sequence ID" value="KNE68444.1"/>
    <property type="molecule type" value="Genomic_DNA"/>
</dbReference>
<dbReference type="InterPro" id="IPR014764">
    <property type="entry name" value="DCN-prot"/>
</dbReference>
<name>A0A0L0T1F8_ALLM3</name>
<dbReference type="Pfam" id="PF14555">
    <property type="entry name" value="UBA_4"/>
    <property type="match status" value="1"/>
</dbReference>
<dbReference type="PROSITE" id="PS51229">
    <property type="entry name" value="DCUN1"/>
    <property type="match status" value="1"/>
</dbReference>
<dbReference type="GO" id="GO:0000151">
    <property type="term" value="C:ubiquitin ligase complex"/>
    <property type="evidence" value="ECO:0007669"/>
    <property type="project" value="TreeGrafter"/>
</dbReference>
<evidence type="ECO:0000259" key="3">
    <source>
        <dbReference type="PROSITE" id="PS51229"/>
    </source>
</evidence>
<reference evidence="4 5" key="1">
    <citation type="submission" date="2009-11" db="EMBL/GenBank/DDBJ databases">
        <title>Annotation of Allomyces macrogynus ATCC 38327.</title>
        <authorList>
            <consortium name="The Broad Institute Genome Sequencing Platform"/>
            <person name="Russ C."/>
            <person name="Cuomo C."/>
            <person name="Burger G."/>
            <person name="Gray M.W."/>
            <person name="Holland P.W.H."/>
            <person name="King N."/>
            <person name="Lang F.B.F."/>
            <person name="Roger A.J."/>
            <person name="Ruiz-Trillo I."/>
            <person name="Young S.K."/>
            <person name="Zeng Q."/>
            <person name="Gargeya S."/>
            <person name="Fitzgerald M."/>
            <person name="Haas B."/>
            <person name="Abouelleil A."/>
            <person name="Alvarado L."/>
            <person name="Arachchi H.M."/>
            <person name="Berlin A."/>
            <person name="Chapman S.B."/>
            <person name="Gearin G."/>
            <person name="Goldberg J."/>
            <person name="Griggs A."/>
            <person name="Gujja S."/>
            <person name="Hansen M."/>
            <person name="Heiman D."/>
            <person name="Howarth C."/>
            <person name="Larimer J."/>
            <person name="Lui A."/>
            <person name="MacDonald P.J.P."/>
            <person name="McCowen C."/>
            <person name="Montmayeur A."/>
            <person name="Murphy C."/>
            <person name="Neiman D."/>
            <person name="Pearson M."/>
            <person name="Priest M."/>
            <person name="Roberts A."/>
            <person name="Saif S."/>
            <person name="Shea T."/>
            <person name="Sisk P."/>
            <person name="Stolte C."/>
            <person name="Sykes S."/>
            <person name="Wortman J."/>
            <person name="Nusbaum C."/>
            <person name="Birren B."/>
        </authorList>
    </citation>
    <scope>NUCLEOTIDE SEQUENCE [LARGE SCALE GENOMIC DNA]</scope>
    <source>
        <strain evidence="4 5">ATCC 38327</strain>
    </source>
</reference>
<dbReference type="eggNOG" id="KOG3077">
    <property type="taxonomic scope" value="Eukaryota"/>
</dbReference>
<sequence>MHRASSTQRIQQFCSVTNCSESVAKQYLHRYNNDLQAAVNAYFTNPPPPGIDSRALSALFDKYKDADSTIIDADGTAALCEDLGVDPADVVMLAVAYQLQCPHMCEFTRDGWMNGWTALNVDSLAKMRAAVPALRAKMQNDQEFFKNVYEYTYTFAREEGQKSLALDVAVELWNLLLQGRFSRLDTWLEFVQEHHKRTIPKDTWNMLLDFTLLTNLDEYDPFGAWPSLIDDFVEYCKEHGK</sequence>
<evidence type="ECO:0000313" key="4">
    <source>
        <dbReference type="EMBL" id="KNE68444.1"/>
    </source>
</evidence>
<accession>A0A0L0T1F8</accession>
<dbReference type="Proteomes" id="UP000054350">
    <property type="component" value="Unassembled WGS sequence"/>
</dbReference>
<dbReference type="FunFam" id="1.10.238.200:FF:000003">
    <property type="entry name" value="DCN1-like protein 3"/>
    <property type="match status" value="1"/>
</dbReference>
<dbReference type="InterPro" id="IPR009060">
    <property type="entry name" value="UBA-like_sf"/>
</dbReference>
<dbReference type="PANTHER" id="PTHR12281">
    <property type="entry name" value="RP42 RELATED"/>
    <property type="match status" value="1"/>
</dbReference>
<dbReference type="VEuPathDB" id="FungiDB:AMAG_13096"/>
<dbReference type="SUPFAM" id="SSF46934">
    <property type="entry name" value="UBA-like"/>
    <property type="match status" value="1"/>
</dbReference>